<accession>A0A8J2PN14</accession>
<dbReference type="EMBL" id="CAJVCH010542675">
    <property type="protein sequence ID" value="CAG7827218.1"/>
    <property type="molecule type" value="Genomic_DNA"/>
</dbReference>
<dbReference type="AlphaFoldDB" id="A0A8J2PN14"/>
<sequence>MKFLYVIKIYLYFLADIISNYWETLRRREITGNYACVRGHVLETRGEKCTTLVRKTPPCGHVTQIPCYFPPEDWKCQQRVKKLREACGHDVTVPCGDQVFPRCMMLCRRRLPCGHDSKGLFPCSDDAPPEVCLQRQRKILDCGHVLYIPCGGTLRDGQCKKILEKKLPYCDHEITRYCFEDVSQEICIACGDDTKIELGEKVIKNPPRRAWRPGNSVGADEATMVSLEESQNLTAVEIIKRCAHGEDSLQCCKDCSRRCPRGHLCPARHPCHSPCPPCESLEKISFQSCAHQELRICSEIKEWTPLCDRVCQQEMNCGHDCGKPCRDHVEGKCPRCSEASHSVPMKCQHFCKVPCAEHCVDPNGDLVCPPCEHGWKACKFGHTTFVGCETTDIEAHCKAEDSIEVELSCGKRQTFRIHCRDRGEFPLEAKSVTNHSLHCSAPCGVLFNSWDESCGHICPGRCSDCYARLIHQRCSEPCGKVLPCFHLCTRPCGEMCGPCESSCENECEHRRCGESCGTPCEACQEPCTYQCAHLKCTRLCYQVCDRGPCTVPCPKFLSCSHSCSGYCGEVCPSLCRYCDRKRIEFELKRKVRSRDRLIQLPCGHIVLEEILKEMFGNPESRKLCPTCSKFIYNCKRYSPIIQKAALEMMRAKIKLGGGQKSIQDSQLRAWAYLQPQQEIQNKDFKQLEPFKKHILGMLAIYDLFTISDQTISLKKMSFHEAESLEFLSLIHRNLVLKLCSLENHKVPVAVSQLFLTRILKLVEAMMTLRIPLYHQEILDIKRECRRLLDLYRLLLLRSDNGAVPMDLIQNGFKATLAILTTPAPYSDTLRGDYFENLTEIVKLLEPLRLYVDFSDGGDDQKLKLISYKKILT</sequence>
<gene>
    <name evidence="1" type="ORF">AFUS01_LOCUS37215</name>
</gene>
<comment type="caution">
    <text evidence="1">The sequence shown here is derived from an EMBL/GenBank/DDBJ whole genome shotgun (WGS) entry which is preliminary data.</text>
</comment>
<proteinExistence type="predicted"/>
<dbReference type="Proteomes" id="UP000708208">
    <property type="component" value="Unassembled WGS sequence"/>
</dbReference>
<evidence type="ECO:0000313" key="1">
    <source>
        <dbReference type="EMBL" id="CAG7827218.1"/>
    </source>
</evidence>
<evidence type="ECO:0000313" key="2">
    <source>
        <dbReference type="Proteomes" id="UP000708208"/>
    </source>
</evidence>
<reference evidence="1" key="1">
    <citation type="submission" date="2021-06" db="EMBL/GenBank/DDBJ databases">
        <authorList>
            <person name="Hodson N. C."/>
            <person name="Mongue J. A."/>
            <person name="Jaron S. K."/>
        </authorList>
    </citation>
    <scope>NUCLEOTIDE SEQUENCE</scope>
</reference>
<keyword evidence="2" id="KW-1185">Reference proteome</keyword>
<protein>
    <recommendedName>
        <fullName evidence="3">NFX1-type zinc finger-containing protein 1</fullName>
    </recommendedName>
</protein>
<evidence type="ECO:0008006" key="3">
    <source>
        <dbReference type="Google" id="ProtNLM"/>
    </source>
</evidence>
<dbReference type="OrthoDB" id="2423195at2759"/>
<name>A0A8J2PN14_9HEXA</name>
<organism evidence="1 2">
    <name type="scientific">Allacma fusca</name>
    <dbReference type="NCBI Taxonomy" id="39272"/>
    <lineage>
        <taxon>Eukaryota</taxon>
        <taxon>Metazoa</taxon>
        <taxon>Ecdysozoa</taxon>
        <taxon>Arthropoda</taxon>
        <taxon>Hexapoda</taxon>
        <taxon>Collembola</taxon>
        <taxon>Symphypleona</taxon>
        <taxon>Sminthuridae</taxon>
        <taxon>Allacma</taxon>
    </lineage>
</organism>